<organism evidence="3 4">
    <name type="scientific">Natronoflexus pectinivorans</name>
    <dbReference type="NCBI Taxonomy" id="682526"/>
    <lineage>
        <taxon>Bacteria</taxon>
        <taxon>Pseudomonadati</taxon>
        <taxon>Bacteroidota</taxon>
        <taxon>Bacteroidia</taxon>
        <taxon>Marinilabiliales</taxon>
        <taxon>Marinilabiliaceae</taxon>
        <taxon>Natronoflexus</taxon>
    </lineage>
</organism>
<dbReference type="InterPro" id="IPR006015">
    <property type="entry name" value="Universal_stress_UspA"/>
</dbReference>
<dbReference type="Gene3D" id="3.40.50.620">
    <property type="entry name" value="HUPs"/>
    <property type="match status" value="2"/>
</dbReference>
<proteinExistence type="inferred from homology"/>
<dbReference type="InterPro" id="IPR006016">
    <property type="entry name" value="UspA"/>
</dbReference>
<dbReference type="SUPFAM" id="SSF52402">
    <property type="entry name" value="Adenine nucleotide alpha hydrolases-like"/>
    <property type="match status" value="2"/>
</dbReference>
<comment type="similarity">
    <text evidence="1">Belongs to the universal stress protein A family.</text>
</comment>
<dbReference type="PANTHER" id="PTHR46268:SF6">
    <property type="entry name" value="UNIVERSAL STRESS PROTEIN UP12"/>
    <property type="match status" value="1"/>
</dbReference>
<protein>
    <submittedName>
        <fullName evidence="3">Nucleotide-binding universal stress UspA family protein</fullName>
    </submittedName>
</protein>
<dbReference type="InterPro" id="IPR014729">
    <property type="entry name" value="Rossmann-like_a/b/a_fold"/>
</dbReference>
<evidence type="ECO:0000313" key="4">
    <source>
        <dbReference type="Proteomes" id="UP000295221"/>
    </source>
</evidence>
<comment type="caution">
    <text evidence="3">The sequence shown here is derived from an EMBL/GenBank/DDBJ whole genome shotgun (WGS) entry which is preliminary data.</text>
</comment>
<dbReference type="AlphaFoldDB" id="A0A4R2GN82"/>
<evidence type="ECO:0000313" key="3">
    <source>
        <dbReference type="EMBL" id="TCO09899.1"/>
    </source>
</evidence>
<dbReference type="OrthoDB" id="1522996at2"/>
<dbReference type="CDD" id="cd00293">
    <property type="entry name" value="USP-like"/>
    <property type="match status" value="1"/>
</dbReference>
<keyword evidence="4" id="KW-1185">Reference proteome</keyword>
<dbReference type="Pfam" id="PF00582">
    <property type="entry name" value="Usp"/>
    <property type="match status" value="2"/>
</dbReference>
<gene>
    <name evidence="3" type="ORF">EV194_102328</name>
</gene>
<sequence>MKNANIAILIDMSEMDNIILNYAKRLDESHHFNSIHLVHFVEVTEFPKEILEMYPDLDQPIENMIAEEIEEYKNDCLPHCQEKIKIHVHGGGEMESFLEWMDEQSFDLVIIGKKSGSHGSGIFSGKMVRLLSNNTLFVTEMARGDIHKIMVPIDFSNYTQKVLKLAKTSANLINAELVPVHALKMSLQYYPFVKNKEELEKMLEKEVEKKFEKLKQKTGISESCLIVNAGDQHISKAIYDQAIFQSIDLIILGNKGKADDSDLLIGSVAERMIAHDRNIPVLIVNK</sequence>
<dbReference type="PANTHER" id="PTHR46268">
    <property type="entry name" value="STRESS RESPONSE PROTEIN NHAX"/>
    <property type="match status" value="1"/>
</dbReference>
<evidence type="ECO:0000256" key="1">
    <source>
        <dbReference type="ARBA" id="ARBA00008791"/>
    </source>
</evidence>
<dbReference type="PRINTS" id="PR01438">
    <property type="entry name" value="UNVRSLSTRESS"/>
</dbReference>
<name>A0A4R2GN82_9BACT</name>
<feature type="domain" description="UspA" evidence="2">
    <location>
        <begin position="5"/>
        <end position="125"/>
    </location>
</feature>
<reference evidence="3 4" key="1">
    <citation type="submission" date="2019-03" db="EMBL/GenBank/DDBJ databases">
        <title>Genomic Encyclopedia of Type Strains, Phase IV (KMG-IV): sequencing the most valuable type-strain genomes for metagenomic binning, comparative biology and taxonomic classification.</title>
        <authorList>
            <person name="Goeker M."/>
        </authorList>
    </citation>
    <scope>NUCLEOTIDE SEQUENCE [LARGE SCALE GENOMIC DNA]</scope>
    <source>
        <strain evidence="3 4">DSM 24179</strain>
    </source>
</reference>
<evidence type="ECO:0000259" key="2">
    <source>
        <dbReference type="Pfam" id="PF00582"/>
    </source>
</evidence>
<feature type="domain" description="UspA" evidence="2">
    <location>
        <begin position="147"/>
        <end position="284"/>
    </location>
</feature>
<dbReference type="Proteomes" id="UP000295221">
    <property type="component" value="Unassembled WGS sequence"/>
</dbReference>
<dbReference type="EMBL" id="SLWK01000002">
    <property type="protein sequence ID" value="TCO09899.1"/>
    <property type="molecule type" value="Genomic_DNA"/>
</dbReference>
<dbReference type="RefSeq" id="WP_132432759.1">
    <property type="nucleotide sequence ID" value="NZ_SLWK01000002.1"/>
</dbReference>
<accession>A0A4R2GN82</accession>